<sequence length="255" mass="28372">MIRVANNLTRTIEPVRSSDVDEVRRAIASFSQVSNSVKDLAVILPADVAPMINVAASASEFLTLMCSQFLSNPGDQVEPTQLLSQIERAEASCQQVFSPEHPLFMGFKYTRASIQRKQGDSAGAMAEYEEILHRFDSSGLGTESPLRRNVLLNHGQVAEKLGNDEKALDSYMKVIAATDPDPVRHAHYLFVAYVLVAQLFMKRGELDVALQFFTNIVDAPNFSPQSIEIQFGLRGMFQIYEQRGQWAQPLVVCCD</sequence>
<comment type="caution">
    <text evidence="1">The sequence shown here is derived from an EMBL/GenBank/DDBJ whole genome shotgun (WGS) entry which is preliminary data.</text>
</comment>
<evidence type="ECO:0000313" key="3">
    <source>
        <dbReference type="Proteomes" id="UP000663829"/>
    </source>
</evidence>
<dbReference type="AlphaFoldDB" id="A0A815I8G8"/>
<keyword evidence="3" id="KW-1185">Reference proteome</keyword>
<proteinExistence type="predicted"/>
<dbReference type="Proteomes" id="UP000663829">
    <property type="component" value="Unassembled WGS sequence"/>
</dbReference>
<organism evidence="1 3">
    <name type="scientific">Didymodactylos carnosus</name>
    <dbReference type="NCBI Taxonomy" id="1234261"/>
    <lineage>
        <taxon>Eukaryota</taxon>
        <taxon>Metazoa</taxon>
        <taxon>Spiralia</taxon>
        <taxon>Gnathifera</taxon>
        <taxon>Rotifera</taxon>
        <taxon>Eurotatoria</taxon>
        <taxon>Bdelloidea</taxon>
        <taxon>Philodinida</taxon>
        <taxon>Philodinidae</taxon>
        <taxon>Didymodactylos</taxon>
    </lineage>
</organism>
<evidence type="ECO:0000313" key="2">
    <source>
        <dbReference type="EMBL" id="CAF4246647.1"/>
    </source>
</evidence>
<dbReference type="InterPro" id="IPR011990">
    <property type="entry name" value="TPR-like_helical_dom_sf"/>
</dbReference>
<dbReference type="EMBL" id="CAJOBC010072282">
    <property type="protein sequence ID" value="CAF4246647.1"/>
    <property type="molecule type" value="Genomic_DNA"/>
</dbReference>
<dbReference type="Pfam" id="PF13181">
    <property type="entry name" value="TPR_8"/>
    <property type="match status" value="1"/>
</dbReference>
<protein>
    <recommendedName>
        <fullName evidence="4">Tetratricopeptide repeat protein</fullName>
    </recommendedName>
</protein>
<dbReference type="Proteomes" id="UP000681722">
    <property type="component" value="Unassembled WGS sequence"/>
</dbReference>
<name>A0A815I8G8_9BILA</name>
<dbReference type="InterPro" id="IPR019734">
    <property type="entry name" value="TPR_rpt"/>
</dbReference>
<evidence type="ECO:0008006" key="4">
    <source>
        <dbReference type="Google" id="ProtNLM"/>
    </source>
</evidence>
<dbReference type="EMBL" id="CAJNOQ010015619">
    <property type="protein sequence ID" value="CAF1364986.1"/>
    <property type="molecule type" value="Genomic_DNA"/>
</dbReference>
<dbReference type="SUPFAM" id="SSF48452">
    <property type="entry name" value="TPR-like"/>
    <property type="match status" value="1"/>
</dbReference>
<reference evidence="1" key="1">
    <citation type="submission" date="2021-02" db="EMBL/GenBank/DDBJ databases">
        <authorList>
            <person name="Nowell W R."/>
        </authorList>
    </citation>
    <scope>NUCLEOTIDE SEQUENCE</scope>
</reference>
<evidence type="ECO:0000313" key="1">
    <source>
        <dbReference type="EMBL" id="CAF1364986.1"/>
    </source>
</evidence>
<accession>A0A815I8G8</accession>
<gene>
    <name evidence="1" type="ORF">GPM918_LOCUS31570</name>
    <name evidence="2" type="ORF">SRO942_LOCUS32218</name>
</gene>
<dbReference type="Gene3D" id="1.25.40.10">
    <property type="entry name" value="Tetratricopeptide repeat domain"/>
    <property type="match status" value="1"/>
</dbReference>